<gene>
    <name evidence="1" type="ORF">ACGTZG_11985</name>
    <name evidence="2" type="ORF">HF872_07635</name>
</gene>
<dbReference type="AlphaFoldDB" id="A0A848BYY7"/>
<sequence>MKLQVEEALKEMGKYFPFSFERPAAELGDVDDFPWKDATVAVEGTYCFDGNHLLVEGTIRTSGMYPCSRCLTPVSVDRNETLSEVYGTEAELPEDVLPYNGEYIDLTETIRETLILSEPMRVLCRPDCKGLCPQCGANLNEGPCSCPTDKIDPRLEALAQLLRSKEKH</sequence>
<reference evidence="2 3" key="1">
    <citation type="submission" date="2020-04" db="EMBL/GenBank/DDBJ databases">
        <authorList>
            <person name="Hitch T.C.A."/>
            <person name="Wylensek D."/>
            <person name="Clavel T."/>
        </authorList>
    </citation>
    <scope>NUCLEOTIDE SEQUENCE [LARGE SCALE GENOMIC DNA]</scope>
    <source>
        <strain evidence="2 3">Oil-RF-744-FAT-WT-6-1</strain>
    </source>
</reference>
<protein>
    <submittedName>
        <fullName evidence="2">DUF177 domain-containing protein</fullName>
    </submittedName>
    <submittedName>
        <fullName evidence="1">YceD family protein</fullName>
    </submittedName>
</protein>
<dbReference type="OrthoDB" id="9790372at2"/>
<reference evidence="1 4" key="2">
    <citation type="submission" date="2024-10" db="EMBL/GenBank/DDBJ databases">
        <authorList>
            <person name="Sang B.-I."/>
            <person name="Prabhaharan D."/>
        </authorList>
    </citation>
    <scope>NUCLEOTIDE SEQUENCE [LARGE SCALE GENOMIC DNA]</scope>
    <source>
        <strain evidence="1 4">MH</strain>
    </source>
</reference>
<proteinExistence type="predicted"/>
<dbReference type="PANTHER" id="PTHR34374">
    <property type="entry name" value="LARGE RIBOSOMAL RNA SUBUNIT ACCUMULATION PROTEIN YCED HOMOLOG 1, CHLOROPLASTIC"/>
    <property type="match status" value="1"/>
</dbReference>
<dbReference type="EMBL" id="JBIEKR010000011">
    <property type="protein sequence ID" value="MFG6273905.1"/>
    <property type="molecule type" value="Genomic_DNA"/>
</dbReference>
<dbReference type="KEGG" id="mhw:ACT01_05280"/>
<dbReference type="Proteomes" id="UP001605989">
    <property type="component" value="Unassembled WGS sequence"/>
</dbReference>
<dbReference type="PANTHER" id="PTHR34374:SF1">
    <property type="entry name" value="LARGE RIBOSOMAL RNA SUBUNIT ACCUMULATION PROTEIN YCED HOMOLOG 1, CHLOROPLASTIC"/>
    <property type="match status" value="1"/>
</dbReference>
<organism evidence="2 3">
    <name type="scientific">Megasphaera hexanoica</name>
    <dbReference type="NCBI Taxonomy" id="1675036"/>
    <lineage>
        <taxon>Bacteria</taxon>
        <taxon>Bacillati</taxon>
        <taxon>Bacillota</taxon>
        <taxon>Negativicutes</taxon>
        <taxon>Veillonellales</taxon>
        <taxon>Veillonellaceae</taxon>
        <taxon>Megasphaera</taxon>
    </lineage>
</organism>
<dbReference type="RefSeq" id="WP_059075724.1">
    <property type="nucleotide sequence ID" value="NZ_CP011940.1"/>
</dbReference>
<dbReference type="InterPro" id="IPR003772">
    <property type="entry name" value="YceD"/>
</dbReference>
<comment type="caution">
    <text evidence="2">The sequence shown here is derived from an EMBL/GenBank/DDBJ whole genome shotgun (WGS) entry which is preliminary data.</text>
</comment>
<keyword evidence="4" id="KW-1185">Reference proteome</keyword>
<dbReference type="Proteomes" id="UP000591071">
    <property type="component" value="Unassembled WGS sequence"/>
</dbReference>
<name>A0A848BYY7_9FIRM</name>
<evidence type="ECO:0000313" key="4">
    <source>
        <dbReference type="Proteomes" id="UP001605989"/>
    </source>
</evidence>
<evidence type="ECO:0000313" key="1">
    <source>
        <dbReference type="EMBL" id="MFG6273905.1"/>
    </source>
</evidence>
<accession>A0A848BYY7</accession>
<evidence type="ECO:0000313" key="3">
    <source>
        <dbReference type="Proteomes" id="UP000591071"/>
    </source>
</evidence>
<evidence type="ECO:0000313" key="2">
    <source>
        <dbReference type="EMBL" id="NME28496.1"/>
    </source>
</evidence>
<dbReference type="EMBL" id="JABAFG010000011">
    <property type="protein sequence ID" value="NME28496.1"/>
    <property type="molecule type" value="Genomic_DNA"/>
</dbReference>
<dbReference type="Pfam" id="PF02620">
    <property type="entry name" value="YceD"/>
    <property type="match status" value="1"/>
</dbReference>